<name>A0ABW4QIF2_9BACL</name>
<dbReference type="EMBL" id="JBHUFW010000007">
    <property type="protein sequence ID" value="MFD1863385.1"/>
    <property type="molecule type" value="Genomic_DNA"/>
</dbReference>
<organism evidence="2 3">
    <name type="scientific">Planococcus chinensis</name>
    <dbReference type="NCBI Taxonomy" id="272917"/>
    <lineage>
        <taxon>Bacteria</taxon>
        <taxon>Bacillati</taxon>
        <taxon>Bacillota</taxon>
        <taxon>Bacilli</taxon>
        <taxon>Bacillales</taxon>
        <taxon>Caryophanaceae</taxon>
        <taxon>Planococcus</taxon>
    </lineage>
</organism>
<keyword evidence="3" id="KW-1185">Reference proteome</keyword>
<proteinExistence type="predicted"/>
<sequence>MKKLLVIGFSAALLLGACSEENATDTTNEETAGTEEAAGSSADIKQEMMRFYMSVPNTINASDADLNAFEAAQADASLPEGEDLQKMKDAAKAAAEKTAAAVEGIEIPETLEEQKGEIEEALALIKESYDMKADELTKEASFEAAIAKFQEADDKFNALLEVQELNPSSIQNEVSQ</sequence>
<comment type="caution">
    <text evidence="2">The sequence shown here is derived from an EMBL/GenBank/DDBJ whole genome shotgun (WGS) entry which is preliminary data.</text>
</comment>
<evidence type="ECO:0000313" key="3">
    <source>
        <dbReference type="Proteomes" id="UP001597273"/>
    </source>
</evidence>
<keyword evidence="1" id="KW-0732">Signal</keyword>
<gene>
    <name evidence="2" type="ORF">ACFSDB_10710</name>
</gene>
<evidence type="ECO:0000256" key="1">
    <source>
        <dbReference type="SAM" id="SignalP"/>
    </source>
</evidence>
<dbReference type="PROSITE" id="PS51257">
    <property type="entry name" value="PROKAR_LIPOPROTEIN"/>
    <property type="match status" value="1"/>
</dbReference>
<dbReference type="Proteomes" id="UP001597273">
    <property type="component" value="Unassembled WGS sequence"/>
</dbReference>
<evidence type="ECO:0000313" key="2">
    <source>
        <dbReference type="EMBL" id="MFD1863385.1"/>
    </source>
</evidence>
<feature type="chain" id="PRO_5046440491" description="Lipoprotein" evidence="1">
    <location>
        <begin position="24"/>
        <end position="176"/>
    </location>
</feature>
<protein>
    <recommendedName>
        <fullName evidence="4">Lipoprotein</fullName>
    </recommendedName>
</protein>
<accession>A0ABW4QIF2</accession>
<reference evidence="3" key="1">
    <citation type="journal article" date="2019" name="Int. J. Syst. Evol. Microbiol.">
        <title>The Global Catalogue of Microorganisms (GCM) 10K type strain sequencing project: providing services to taxonomists for standard genome sequencing and annotation.</title>
        <authorList>
            <consortium name="The Broad Institute Genomics Platform"/>
            <consortium name="The Broad Institute Genome Sequencing Center for Infectious Disease"/>
            <person name="Wu L."/>
            <person name="Ma J."/>
        </authorList>
    </citation>
    <scope>NUCLEOTIDE SEQUENCE [LARGE SCALE GENOMIC DNA]</scope>
    <source>
        <strain evidence="3">CGMCC 1.15475</strain>
    </source>
</reference>
<evidence type="ECO:0008006" key="4">
    <source>
        <dbReference type="Google" id="ProtNLM"/>
    </source>
</evidence>
<dbReference type="RefSeq" id="WP_204893074.1">
    <property type="nucleotide sequence ID" value="NZ_JBHUFW010000007.1"/>
</dbReference>
<feature type="signal peptide" evidence="1">
    <location>
        <begin position="1"/>
        <end position="23"/>
    </location>
</feature>